<dbReference type="Gene3D" id="3.90.180.10">
    <property type="entry name" value="Medium-chain alcohol dehydrogenases, catalytic domain"/>
    <property type="match status" value="1"/>
</dbReference>
<evidence type="ECO:0000313" key="8">
    <source>
        <dbReference type="EMBL" id="UPT20321.1"/>
    </source>
</evidence>
<comment type="similarity">
    <text evidence="2 6">Belongs to the zinc-containing alcohol dehydrogenase family.</text>
</comment>
<dbReference type="RefSeq" id="WP_248592576.1">
    <property type="nucleotide sequence ID" value="NZ_BAABEB010000012.1"/>
</dbReference>
<dbReference type="InterPro" id="IPR013149">
    <property type="entry name" value="ADH-like_C"/>
</dbReference>
<keyword evidence="4 6" id="KW-0862">Zinc</keyword>
<dbReference type="SMART" id="SM00829">
    <property type="entry name" value="PKS_ER"/>
    <property type="match status" value="1"/>
</dbReference>
<dbReference type="InterPro" id="IPR020843">
    <property type="entry name" value="ER"/>
</dbReference>
<evidence type="ECO:0000256" key="5">
    <source>
        <dbReference type="ARBA" id="ARBA00023002"/>
    </source>
</evidence>
<organism evidence="8 9">
    <name type="scientific">Thermobifida alba</name>
    <name type="common">Thermomonospora alba</name>
    <dbReference type="NCBI Taxonomy" id="53522"/>
    <lineage>
        <taxon>Bacteria</taxon>
        <taxon>Bacillati</taxon>
        <taxon>Actinomycetota</taxon>
        <taxon>Actinomycetes</taxon>
        <taxon>Streptosporangiales</taxon>
        <taxon>Nocardiopsidaceae</taxon>
        <taxon>Thermobifida</taxon>
    </lineage>
</organism>
<dbReference type="Pfam" id="PF08240">
    <property type="entry name" value="ADH_N"/>
    <property type="match status" value="1"/>
</dbReference>
<evidence type="ECO:0000259" key="7">
    <source>
        <dbReference type="SMART" id="SM00829"/>
    </source>
</evidence>
<keyword evidence="9" id="KW-1185">Reference proteome</keyword>
<evidence type="ECO:0000256" key="1">
    <source>
        <dbReference type="ARBA" id="ARBA00001947"/>
    </source>
</evidence>
<dbReference type="Pfam" id="PF00107">
    <property type="entry name" value="ADH_zinc_N"/>
    <property type="match status" value="1"/>
</dbReference>
<dbReference type="InterPro" id="IPR036291">
    <property type="entry name" value="NAD(P)-bd_dom_sf"/>
</dbReference>
<name>A0ABY4KY19_THEAE</name>
<sequence length="371" mass="38050">MTFSATAAVLDSPGAPFELHEVTLDDPRPHEVVVRMTASGMCGTDLGVRAGHIPFPLPGVLGHEGAGVVEATGSRVTSVAPGDHVLLTFTSCGTCRHCRSGHPAYCVEFLPRNVLAGGRADGSATLHRGGEAVHGHFFAQSSFATRVLADERGVCPVAPDADLSLLAPLGCGVQTGAGAVLNVLRPEPGSTLAVFGTGSVGLSAVMAAALTGTIRIIAVDLLDSRLELARDLGATDTVNPRSTDLDEALAELTRGEGVTHAVDATGHPGAVAGALRALAHRGTLALVGAPPPGTTAAVDLSHMLHGRRVVGVTEGDSTPQVFLPALVDLVRQGRMPLRRLVTPYPFADINTAAADAEAGTVVKPVLRFDQD</sequence>
<keyword evidence="5" id="KW-0560">Oxidoreductase</keyword>
<dbReference type="EMBL" id="CP051627">
    <property type="protein sequence ID" value="UPT20321.1"/>
    <property type="molecule type" value="Genomic_DNA"/>
</dbReference>
<accession>A0ABY4KY19</accession>
<dbReference type="PANTHER" id="PTHR43350:SF2">
    <property type="entry name" value="GROES-LIKE ZINC-BINDING ALCOHOL DEHYDROGENASE FAMILY PROTEIN"/>
    <property type="match status" value="1"/>
</dbReference>
<reference evidence="8 9" key="1">
    <citation type="submission" date="2020-04" db="EMBL/GenBank/DDBJ databases">
        <title>Thermobifida alba genome sequencing and assembly.</title>
        <authorList>
            <person name="Luzics S."/>
            <person name="Horvath B."/>
            <person name="Nagy I."/>
            <person name="Toth A."/>
            <person name="Nagy I."/>
            <person name="Kukolya J."/>
        </authorList>
    </citation>
    <scope>NUCLEOTIDE SEQUENCE [LARGE SCALE GENOMIC DNA]</scope>
    <source>
        <strain evidence="8 9">DSM 43795</strain>
    </source>
</reference>
<dbReference type="Proteomes" id="UP000832041">
    <property type="component" value="Chromosome"/>
</dbReference>
<comment type="cofactor">
    <cofactor evidence="1 6">
        <name>Zn(2+)</name>
        <dbReference type="ChEBI" id="CHEBI:29105"/>
    </cofactor>
</comment>
<evidence type="ECO:0000256" key="3">
    <source>
        <dbReference type="ARBA" id="ARBA00022723"/>
    </source>
</evidence>
<dbReference type="InterPro" id="IPR011032">
    <property type="entry name" value="GroES-like_sf"/>
</dbReference>
<dbReference type="Gene3D" id="3.40.50.720">
    <property type="entry name" value="NAD(P)-binding Rossmann-like Domain"/>
    <property type="match status" value="1"/>
</dbReference>
<evidence type="ECO:0000313" key="9">
    <source>
        <dbReference type="Proteomes" id="UP000832041"/>
    </source>
</evidence>
<dbReference type="PANTHER" id="PTHR43350">
    <property type="entry name" value="NAD-DEPENDENT ALCOHOL DEHYDROGENASE"/>
    <property type="match status" value="1"/>
</dbReference>
<proteinExistence type="inferred from homology"/>
<dbReference type="CDD" id="cd08278">
    <property type="entry name" value="benzyl_alcohol_DH"/>
    <property type="match status" value="1"/>
</dbReference>
<gene>
    <name evidence="8" type="ORF">FOF52_04540</name>
</gene>
<keyword evidence="3 6" id="KW-0479">Metal-binding</keyword>
<dbReference type="InterPro" id="IPR002328">
    <property type="entry name" value="ADH_Zn_CS"/>
</dbReference>
<protein>
    <submittedName>
        <fullName evidence="8">NAD(P)-dependent alcohol dehydrogenase</fullName>
    </submittedName>
</protein>
<evidence type="ECO:0000256" key="4">
    <source>
        <dbReference type="ARBA" id="ARBA00022833"/>
    </source>
</evidence>
<evidence type="ECO:0000256" key="2">
    <source>
        <dbReference type="ARBA" id="ARBA00008072"/>
    </source>
</evidence>
<feature type="domain" description="Enoyl reductase (ER)" evidence="7">
    <location>
        <begin position="8"/>
        <end position="366"/>
    </location>
</feature>
<dbReference type="SUPFAM" id="SSF51735">
    <property type="entry name" value="NAD(P)-binding Rossmann-fold domains"/>
    <property type="match status" value="1"/>
</dbReference>
<dbReference type="InterPro" id="IPR013154">
    <property type="entry name" value="ADH-like_N"/>
</dbReference>
<dbReference type="SUPFAM" id="SSF50129">
    <property type="entry name" value="GroES-like"/>
    <property type="match status" value="1"/>
</dbReference>
<evidence type="ECO:0000256" key="6">
    <source>
        <dbReference type="RuleBase" id="RU361277"/>
    </source>
</evidence>
<dbReference type="PROSITE" id="PS00059">
    <property type="entry name" value="ADH_ZINC"/>
    <property type="match status" value="1"/>
</dbReference>